<feature type="region of interest" description="Disordered" evidence="1">
    <location>
        <begin position="109"/>
        <end position="129"/>
    </location>
</feature>
<organism evidence="2 3">
    <name type="scientific">Paramuricea clavata</name>
    <name type="common">Red gorgonian</name>
    <name type="synonym">Violescent sea-whip</name>
    <dbReference type="NCBI Taxonomy" id="317549"/>
    <lineage>
        <taxon>Eukaryota</taxon>
        <taxon>Metazoa</taxon>
        <taxon>Cnidaria</taxon>
        <taxon>Anthozoa</taxon>
        <taxon>Octocorallia</taxon>
        <taxon>Malacalcyonacea</taxon>
        <taxon>Plexauridae</taxon>
        <taxon>Paramuricea</taxon>
    </lineage>
</organism>
<reference evidence="2" key="1">
    <citation type="submission" date="2020-04" db="EMBL/GenBank/DDBJ databases">
        <authorList>
            <person name="Alioto T."/>
            <person name="Alioto T."/>
            <person name="Gomez Garrido J."/>
        </authorList>
    </citation>
    <scope>NUCLEOTIDE SEQUENCE</scope>
    <source>
        <strain evidence="2">A484AB</strain>
    </source>
</reference>
<accession>A0A7D9K985</accession>
<sequence length="129" mass="14529">ASGHTELNKQPDTLKTGATGDGDYQALLKEVDIIEIYVIQVPEEPQHETSGQNETCEEPKFSPENPVYTELDVSGRNTTENGTYQNLVKQDSDCVTPVHERRESYEDIKMGRSLPDYTELDLSKHESEV</sequence>
<feature type="region of interest" description="Disordered" evidence="1">
    <location>
        <begin position="1"/>
        <end position="21"/>
    </location>
</feature>
<dbReference type="AlphaFoldDB" id="A0A7D9K985"/>
<evidence type="ECO:0000313" key="2">
    <source>
        <dbReference type="EMBL" id="CAB4042471.1"/>
    </source>
</evidence>
<dbReference type="Proteomes" id="UP001152795">
    <property type="component" value="Unassembled WGS sequence"/>
</dbReference>
<dbReference type="OrthoDB" id="6071166at2759"/>
<feature type="region of interest" description="Disordered" evidence="1">
    <location>
        <begin position="42"/>
        <end position="65"/>
    </location>
</feature>
<dbReference type="EMBL" id="CACRXK020030194">
    <property type="protein sequence ID" value="CAB4042471.1"/>
    <property type="molecule type" value="Genomic_DNA"/>
</dbReference>
<proteinExistence type="predicted"/>
<feature type="non-terminal residue" evidence="2">
    <location>
        <position position="1"/>
    </location>
</feature>
<evidence type="ECO:0000256" key="1">
    <source>
        <dbReference type="SAM" id="MobiDB-lite"/>
    </source>
</evidence>
<keyword evidence="3" id="KW-1185">Reference proteome</keyword>
<protein>
    <submittedName>
        <fullName evidence="2">Uncharacterized protein</fullName>
    </submittedName>
</protein>
<gene>
    <name evidence="2" type="ORF">PACLA_8A054907</name>
</gene>
<comment type="caution">
    <text evidence="2">The sequence shown here is derived from an EMBL/GenBank/DDBJ whole genome shotgun (WGS) entry which is preliminary data.</text>
</comment>
<evidence type="ECO:0000313" key="3">
    <source>
        <dbReference type="Proteomes" id="UP001152795"/>
    </source>
</evidence>
<name>A0A7D9K985_PARCT</name>